<dbReference type="InterPro" id="IPR004821">
    <property type="entry name" value="Cyt_trans-like"/>
</dbReference>
<protein>
    <recommendedName>
        <fullName evidence="8">Cytidyltransferase-like domain-containing protein</fullName>
    </recommendedName>
</protein>
<dbReference type="CDD" id="cd02165">
    <property type="entry name" value="NMNAT"/>
    <property type="match status" value="1"/>
</dbReference>
<dbReference type="PANTHER" id="PTHR39321">
    <property type="entry name" value="NICOTINATE-NUCLEOTIDE ADENYLYLTRANSFERASE-RELATED"/>
    <property type="match status" value="1"/>
</dbReference>
<evidence type="ECO:0000259" key="8">
    <source>
        <dbReference type="Pfam" id="PF01467"/>
    </source>
</evidence>
<evidence type="ECO:0000313" key="9">
    <source>
        <dbReference type="EMBL" id="SVB88447.1"/>
    </source>
</evidence>
<organism evidence="9">
    <name type="scientific">marine metagenome</name>
    <dbReference type="NCBI Taxonomy" id="408172"/>
    <lineage>
        <taxon>unclassified sequences</taxon>
        <taxon>metagenomes</taxon>
        <taxon>ecological metagenomes</taxon>
    </lineage>
</organism>
<dbReference type="Gene3D" id="3.40.50.620">
    <property type="entry name" value="HUPs"/>
    <property type="match status" value="1"/>
</dbReference>
<dbReference type="PANTHER" id="PTHR39321:SF3">
    <property type="entry name" value="PHOSPHOPANTETHEINE ADENYLYLTRANSFERASE"/>
    <property type="match status" value="1"/>
</dbReference>
<sequence>MRSALALLDLFDDAQLVMIPCQIPPHRPQPAADEKHRLNMLNLAVEEERSITIDDCELRREGKSFTFDTLRMYRKRWPDAPHYFVLGGDAWVTLTTWYRWQELINFAHLTVLSRPGESVAEPPELESWAGPITAELGAISAKAGNVVRLTLKPFEMSATAVRTALAEGRSVADCVPNNVINYIKANRLYRKSHDGT</sequence>
<evidence type="ECO:0000256" key="3">
    <source>
        <dbReference type="ARBA" id="ARBA00022679"/>
    </source>
</evidence>
<evidence type="ECO:0000256" key="4">
    <source>
        <dbReference type="ARBA" id="ARBA00022695"/>
    </source>
</evidence>
<dbReference type="AlphaFoldDB" id="A0A382HND2"/>
<gene>
    <name evidence="9" type="ORF">METZ01_LOCUS241301</name>
</gene>
<accession>A0A382HND2</accession>
<keyword evidence="5" id="KW-0547">Nucleotide-binding</keyword>
<comment type="pathway">
    <text evidence="1">Cofactor biosynthesis; NAD(+) biosynthesis.</text>
</comment>
<evidence type="ECO:0000256" key="7">
    <source>
        <dbReference type="ARBA" id="ARBA00023027"/>
    </source>
</evidence>
<feature type="domain" description="Cytidyltransferase-like" evidence="8">
    <location>
        <begin position="6"/>
        <end position="163"/>
    </location>
</feature>
<dbReference type="NCBIfam" id="TIGR00482">
    <property type="entry name" value="nicotinate (nicotinamide) nucleotide adenylyltransferase"/>
    <property type="match status" value="1"/>
</dbReference>
<dbReference type="EMBL" id="UINC01062134">
    <property type="protein sequence ID" value="SVB88447.1"/>
    <property type="molecule type" value="Genomic_DNA"/>
</dbReference>
<reference evidence="9" key="1">
    <citation type="submission" date="2018-05" db="EMBL/GenBank/DDBJ databases">
        <authorList>
            <person name="Lanie J.A."/>
            <person name="Ng W.-L."/>
            <person name="Kazmierczak K.M."/>
            <person name="Andrzejewski T.M."/>
            <person name="Davidsen T.M."/>
            <person name="Wayne K.J."/>
            <person name="Tettelin H."/>
            <person name="Glass J.I."/>
            <person name="Rusch D."/>
            <person name="Podicherti R."/>
            <person name="Tsui H.-C.T."/>
            <person name="Winkler M.E."/>
        </authorList>
    </citation>
    <scope>NUCLEOTIDE SEQUENCE</scope>
</reference>
<proteinExistence type="inferred from homology"/>
<keyword evidence="4" id="KW-0548">Nucleotidyltransferase</keyword>
<keyword evidence="7" id="KW-0520">NAD</keyword>
<evidence type="ECO:0000256" key="1">
    <source>
        <dbReference type="ARBA" id="ARBA00004790"/>
    </source>
</evidence>
<keyword evidence="3" id="KW-0808">Transferase</keyword>
<dbReference type="GO" id="GO:0070566">
    <property type="term" value="F:adenylyltransferase activity"/>
    <property type="evidence" value="ECO:0007669"/>
    <property type="project" value="UniProtKB-ARBA"/>
</dbReference>
<dbReference type="InterPro" id="IPR014729">
    <property type="entry name" value="Rossmann-like_a/b/a_fold"/>
</dbReference>
<keyword evidence="2" id="KW-0662">Pyridine nucleotide biosynthesis</keyword>
<evidence type="ECO:0000256" key="6">
    <source>
        <dbReference type="ARBA" id="ARBA00022840"/>
    </source>
</evidence>
<dbReference type="UniPathway" id="UPA00253"/>
<dbReference type="SUPFAM" id="SSF52374">
    <property type="entry name" value="Nucleotidylyl transferase"/>
    <property type="match status" value="1"/>
</dbReference>
<dbReference type="HAMAP" id="MF_00244">
    <property type="entry name" value="NaMN_adenylyltr"/>
    <property type="match status" value="1"/>
</dbReference>
<dbReference type="GO" id="GO:0005524">
    <property type="term" value="F:ATP binding"/>
    <property type="evidence" value="ECO:0007669"/>
    <property type="project" value="UniProtKB-KW"/>
</dbReference>
<evidence type="ECO:0000256" key="5">
    <source>
        <dbReference type="ARBA" id="ARBA00022741"/>
    </source>
</evidence>
<keyword evidence="6" id="KW-0067">ATP-binding</keyword>
<dbReference type="GO" id="GO:0009435">
    <property type="term" value="P:NAD+ biosynthetic process"/>
    <property type="evidence" value="ECO:0007669"/>
    <property type="project" value="UniProtKB-UniPathway"/>
</dbReference>
<dbReference type="InterPro" id="IPR005248">
    <property type="entry name" value="NadD/NMNAT"/>
</dbReference>
<dbReference type="Pfam" id="PF01467">
    <property type="entry name" value="CTP_transf_like"/>
    <property type="match status" value="1"/>
</dbReference>
<evidence type="ECO:0000256" key="2">
    <source>
        <dbReference type="ARBA" id="ARBA00022642"/>
    </source>
</evidence>
<name>A0A382HND2_9ZZZZ</name>